<evidence type="ECO:0000313" key="10">
    <source>
        <dbReference type="EMBL" id="HFI92194.1"/>
    </source>
</evidence>
<evidence type="ECO:0000256" key="8">
    <source>
        <dbReference type="ARBA" id="ARBA00048428"/>
    </source>
</evidence>
<dbReference type="EC" id="2.1.1.137" evidence="4"/>
<dbReference type="GO" id="GO:0030791">
    <property type="term" value="F:arsenite methyltransferase activity"/>
    <property type="evidence" value="ECO:0007669"/>
    <property type="project" value="UniProtKB-EC"/>
</dbReference>
<comment type="catalytic activity">
    <reaction evidence="8">
        <text>arsenic triglutathione + 3 [thioredoxin]-dithiol + 3 S-adenosyl-L-methionine = trimethylarsine + 3 [thioredoxin]-disulfide + 3 glutathione + 3 S-adenosyl-L-homocysteine + 3 H(+)</text>
        <dbReference type="Rhea" id="RHEA:69432"/>
        <dbReference type="Rhea" id="RHEA-COMP:10698"/>
        <dbReference type="Rhea" id="RHEA-COMP:10700"/>
        <dbReference type="ChEBI" id="CHEBI:15378"/>
        <dbReference type="ChEBI" id="CHEBI:27130"/>
        <dbReference type="ChEBI" id="CHEBI:29950"/>
        <dbReference type="ChEBI" id="CHEBI:50058"/>
        <dbReference type="ChEBI" id="CHEBI:57856"/>
        <dbReference type="ChEBI" id="CHEBI:57925"/>
        <dbReference type="ChEBI" id="CHEBI:59789"/>
        <dbReference type="ChEBI" id="CHEBI:183640"/>
        <dbReference type="EC" id="2.1.1.137"/>
    </reaction>
</comment>
<evidence type="ECO:0000256" key="5">
    <source>
        <dbReference type="ARBA" id="ARBA00034545"/>
    </source>
</evidence>
<dbReference type="Gene3D" id="3.40.50.150">
    <property type="entry name" value="Vaccinia Virus protein VP39"/>
    <property type="match status" value="1"/>
</dbReference>
<name>A0A7V3E8F0_9BACT</name>
<evidence type="ECO:0000259" key="9">
    <source>
        <dbReference type="Pfam" id="PF13847"/>
    </source>
</evidence>
<dbReference type="CDD" id="cd02440">
    <property type="entry name" value="AdoMet_MTases"/>
    <property type="match status" value="1"/>
</dbReference>
<dbReference type="PANTHER" id="PTHR43675:SF8">
    <property type="entry name" value="ARSENITE METHYLTRANSFERASE"/>
    <property type="match status" value="1"/>
</dbReference>
<evidence type="ECO:0000256" key="4">
    <source>
        <dbReference type="ARBA" id="ARBA00034521"/>
    </source>
</evidence>
<dbReference type="EMBL" id="DSUJ01000010">
    <property type="protein sequence ID" value="HFI92194.1"/>
    <property type="molecule type" value="Genomic_DNA"/>
</dbReference>
<keyword evidence="10" id="KW-0489">Methyltransferase</keyword>
<organism evidence="10">
    <name type="scientific">Ignavibacterium album</name>
    <dbReference type="NCBI Taxonomy" id="591197"/>
    <lineage>
        <taxon>Bacteria</taxon>
        <taxon>Pseudomonadati</taxon>
        <taxon>Ignavibacteriota</taxon>
        <taxon>Ignavibacteria</taxon>
        <taxon>Ignavibacteriales</taxon>
        <taxon>Ignavibacteriaceae</taxon>
        <taxon>Ignavibacterium</taxon>
    </lineage>
</organism>
<evidence type="ECO:0000256" key="3">
    <source>
        <dbReference type="ARBA" id="ARBA00034487"/>
    </source>
</evidence>
<gene>
    <name evidence="10" type="primary">arsM</name>
    <name evidence="10" type="ORF">ENS31_11820</name>
</gene>
<evidence type="ECO:0000256" key="6">
    <source>
        <dbReference type="ARBA" id="ARBA00047941"/>
    </source>
</evidence>
<protein>
    <recommendedName>
        <fullName evidence="5">Arsenite methyltransferase</fullName>
        <ecNumber evidence="4">2.1.1.137</ecNumber>
    </recommendedName>
</protein>
<evidence type="ECO:0000256" key="1">
    <source>
        <dbReference type="ARBA" id="ARBA00022679"/>
    </source>
</evidence>
<proteinExistence type="inferred from homology"/>
<keyword evidence="1 10" id="KW-0808">Transferase</keyword>
<dbReference type="PANTHER" id="PTHR43675">
    <property type="entry name" value="ARSENITE METHYLTRANSFERASE"/>
    <property type="match status" value="1"/>
</dbReference>
<sequence>MENSKSIKETVKNKYSEIVTASKGSGCCGPVPDCCGGGSTGEFTMIGDDYKSIDGYVAEADLGLGCGLPTEFAGIKKGDIVVDLGSGAGNDVFIARNLVGETGKVIGIDMTEAMIAKANENKSKLGFTNVEFKLGDIENIPLEDNVADVVISNCVLNLVPDKRKAFNEIYRILKPNAHFCVSDVVIQGELPEEFKHSATLYAGCVSGALQLDEYIGIISETGFINIEIKKSRRIELPDELLEKYLSSKAIEDYKNSVKGIYSITVVATKP</sequence>
<dbReference type="InterPro" id="IPR025714">
    <property type="entry name" value="Methyltranfer_dom"/>
</dbReference>
<comment type="similarity">
    <text evidence="3">Belongs to the methyltransferase superfamily. Arsenite methyltransferase family.</text>
</comment>
<comment type="catalytic activity">
    <reaction evidence="7">
        <text>arsenic triglutathione + 2 [thioredoxin]-dithiol + 2 S-adenosyl-L-methionine + H2O = dimethylarsinous acid + 2 [thioredoxin]-disulfide + 3 glutathione + 2 S-adenosyl-L-homocysteine + 2 H(+)</text>
        <dbReference type="Rhea" id="RHEA:69464"/>
        <dbReference type="Rhea" id="RHEA-COMP:10698"/>
        <dbReference type="Rhea" id="RHEA-COMP:10700"/>
        <dbReference type="ChEBI" id="CHEBI:15377"/>
        <dbReference type="ChEBI" id="CHEBI:15378"/>
        <dbReference type="ChEBI" id="CHEBI:23808"/>
        <dbReference type="ChEBI" id="CHEBI:29950"/>
        <dbReference type="ChEBI" id="CHEBI:50058"/>
        <dbReference type="ChEBI" id="CHEBI:57856"/>
        <dbReference type="ChEBI" id="CHEBI:57925"/>
        <dbReference type="ChEBI" id="CHEBI:59789"/>
        <dbReference type="ChEBI" id="CHEBI:183640"/>
        <dbReference type="EC" id="2.1.1.137"/>
    </reaction>
</comment>
<dbReference type="GO" id="GO:0032259">
    <property type="term" value="P:methylation"/>
    <property type="evidence" value="ECO:0007669"/>
    <property type="project" value="UniProtKB-KW"/>
</dbReference>
<keyword evidence="2" id="KW-0949">S-adenosyl-L-methionine</keyword>
<accession>A0A7V3E8F0</accession>
<dbReference type="NCBIfam" id="NF008823">
    <property type="entry name" value="PRK11873.1"/>
    <property type="match status" value="1"/>
</dbReference>
<comment type="caution">
    <text evidence="10">The sequence shown here is derived from an EMBL/GenBank/DDBJ whole genome shotgun (WGS) entry which is preliminary data.</text>
</comment>
<evidence type="ECO:0000256" key="7">
    <source>
        <dbReference type="ARBA" id="ARBA00047943"/>
    </source>
</evidence>
<reference evidence="10" key="1">
    <citation type="journal article" date="2020" name="mSystems">
        <title>Genome- and Community-Level Interaction Insights into Carbon Utilization and Element Cycling Functions of Hydrothermarchaeota in Hydrothermal Sediment.</title>
        <authorList>
            <person name="Zhou Z."/>
            <person name="Liu Y."/>
            <person name="Xu W."/>
            <person name="Pan J."/>
            <person name="Luo Z.H."/>
            <person name="Li M."/>
        </authorList>
    </citation>
    <scope>NUCLEOTIDE SEQUENCE [LARGE SCALE GENOMIC DNA]</scope>
    <source>
        <strain evidence="10">SpSt-479</strain>
    </source>
</reference>
<dbReference type="SUPFAM" id="SSF53335">
    <property type="entry name" value="S-adenosyl-L-methionine-dependent methyltransferases"/>
    <property type="match status" value="1"/>
</dbReference>
<dbReference type="Pfam" id="PF13847">
    <property type="entry name" value="Methyltransf_31"/>
    <property type="match status" value="1"/>
</dbReference>
<dbReference type="AlphaFoldDB" id="A0A7V3E8F0"/>
<dbReference type="InterPro" id="IPR029063">
    <property type="entry name" value="SAM-dependent_MTases_sf"/>
</dbReference>
<dbReference type="InterPro" id="IPR026669">
    <property type="entry name" value="Arsenite_MeTrfase-like"/>
</dbReference>
<evidence type="ECO:0000256" key="2">
    <source>
        <dbReference type="ARBA" id="ARBA00022691"/>
    </source>
</evidence>
<comment type="catalytic activity">
    <reaction evidence="6">
        <text>arsenic triglutathione + [thioredoxin]-dithiol + S-adenosyl-L-methionine + 2 H2O = methylarsonous acid + [thioredoxin]-disulfide + 3 glutathione + S-adenosyl-L-homocysteine + H(+)</text>
        <dbReference type="Rhea" id="RHEA:69460"/>
        <dbReference type="Rhea" id="RHEA-COMP:10698"/>
        <dbReference type="Rhea" id="RHEA-COMP:10700"/>
        <dbReference type="ChEBI" id="CHEBI:15377"/>
        <dbReference type="ChEBI" id="CHEBI:15378"/>
        <dbReference type="ChEBI" id="CHEBI:17826"/>
        <dbReference type="ChEBI" id="CHEBI:29950"/>
        <dbReference type="ChEBI" id="CHEBI:50058"/>
        <dbReference type="ChEBI" id="CHEBI:57856"/>
        <dbReference type="ChEBI" id="CHEBI:57925"/>
        <dbReference type="ChEBI" id="CHEBI:59789"/>
        <dbReference type="ChEBI" id="CHEBI:183640"/>
        <dbReference type="EC" id="2.1.1.137"/>
    </reaction>
</comment>
<feature type="domain" description="Methyltransferase" evidence="9">
    <location>
        <begin position="75"/>
        <end position="218"/>
    </location>
</feature>